<dbReference type="Proteomes" id="UP001602089">
    <property type="component" value="Unassembled WGS sequence"/>
</dbReference>
<gene>
    <name evidence="2" type="ORF">ACFYY5_35265</name>
</gene>
<dbReference type="PANTHER" id="PTHR38011">
    <property type="entry name" value="DIHYDROFOLATE REDUCTASE FAMILY PROTEIN (AFU_ORTHOLOGUE AFUA_8G06820)"/>
    <property type="match status" value="1"/>
</dbReference>
<dbReference type="InterPro" id="IPR002734">
    <property type="entry name" value="RibDG_C"/>
</dbReference>
<dbReference type="PANTHER" id="PTHR38011:SF11">
    <property type="entry name" value="2,5-DIAMINO-6-RIBOSYLAMINO-4(3H)-PYRIMIDINONE 5'-PHOSPHATE REDUCTASE"/>
    <property type="match status" value="1"/>
</dbReference>
<evidence type="ECO:0000259" key="1">
    <source>
        <dbReference type="Pfam" id="PF01872"/>
    </source>
</evidence>
<dbReference type="InterPro" id="IPR024072">
    <property type="entry name" value="DHFR-like_dom_sf"/>
</dbReference>
<proteinExistence type="predicted"/>
<reference evidence="2 3" key="1">
    <citation type="submission" date="2024-10" db="EMBL/GenBank/DDBJ databases">
        <title>The Natural Products Discovery Center: Release of the First 8490 Sequenced Strains for Exploring Actinobacteria Biosynthetic Diversity.</title>
        <authorList>
            <person name="Kalkreuter E."/>
            <person name="Kautsar S.A."/>
            <person name="Yang D."/>
            <person name="Bader C.D."/>
            <person name="Teijaro C.N."/>
            <person name="Fluegel L."/>
            <person name="Davis C.M."/>
            <person name="Simpson J.R."/>
            <person name="Lauterbach L."/>
            <person name="Steele A.D."/>
            <person name="Gui C."/>
            <person name="Meng S."/>
            <person name="Li G."/>
            <person name="Viehrig K."/>
            <person name="Ye F."/>
            <person name="Su P."/>
            <person name="Kiefer A.F."/>
            <person name="Nichols A."/>
            <person name="Cepeda A.J."/>
            <person name="Yan W."/>
            <person name="Fan B."/>
            <person name="Jiang Y."/>
            <person name="Adhikari A."/>
            <person name="Zheng C.-J."/>
            <person name="Schuster L."/>
            <person name="Cowan T.M."/>
            <person name="Smanski M.J."/>
            <person name="Chevrette M.G."/>
            <person name="De Carvalho L.P.S."/>
            <person name="Shen B."/>
        </authorList>
    </citation>
    <scope>NUCLEOTIDE SEQUENCE [LARGE SCALE GENOMIC DNA]</scope>
    <source>
        <strain evidence="2 3">NPDC001867</strain>
    </source>
</reference>
<accession>A0ABW6TPQ6</accession>
<sequence length="181" mass="20024">MTRRLTANVYVSLDGVVEAPEKWHFPYHDDATQEAVLAGMRAADTVLLGRNTYDIFAGAWPERTGEMADWFNLSPKLVVSTTLRDPEWKNTTVLAPERLIEELNQQKARPGRAIAVHGSISLVRALLAHGLLDDLVVMVHPLVLGSGRRLFPENGPRLPLRLAAATTFGSGIQSLTYIKEK</sequence>
<feature type="domain" description="Bacterial bifunctional deaminase-reductase C-terminal" evidence="1">
    <location>
        <begin position="5"/>
        <end position="173"/>
    </location>
</feature>
<evidence type="ECO:0000313" key="2">
    <source>
        <dbReference type="EMBL" id="MFF4028114.1"/>
    </source>
</evidence>
<comment type="caution">
    <text evidence="2">The sequence shown here is derived from an EMBL/GenBank/DDBJ whole genome shotgun (WGS) entry which is preliminary data.</text>
</comment>
<dbReference type="SUPFAM" id="SSF53597">
    <property type="entry name" value="Dihydrofolate reductase-like"/>
    <property type="match status" value="1"/>
</dbReference>
<dbReference type="Gene3D" id="3.40.430.10">
    <property type="entry name" value="Dihydrofolate Reductase, subunit A"/>
    <property type="match status" value="1"/>
</dbReference>
<keyword evidence="3" id="KW-1185">Reference proteome</keyword>
<evidence type="ECO:0000313" key="3">
    <source>
        <dbReference type="Proteomes" id="UP001602089"/>
    </source>
</evidence>
<organism evidence="2 3">
    <name type="scientific">Nocardia elegans</name>
    <dbReference type="NCBI Taxonomy" id="300029"/>
    <lineage>
        <taxon>Bacteria</taxon>
        <taxon>Bacillati</taxon>
        <taxon>Actinomycetota</taxon>
        <taxon>Actinomycetes</taxon>
        <taxon>Mycobacteriales</taxon>
        <taxon>Nocardiaceae</taxon>
        <taxon>Nocardia</taxon>
    </lineage>
</organism>
<dbReference type="InterPro" id="IPR050765">
    <property type="entry name" value="Riboflavin_Biosynth_HTPR"/>
</dbReference>
<name>A0ABW6TPQ6_9NOCA</name>
<dbReference type="Pfam" id="PF01872">
    <property type="entry name" value="RibD_C"/>
    <property type="match status" value="1"/>
</dbReference>
<protein>
    <submittedName>
        <fullName evidence="2">Dihydrofolate reductase family protein</fullName>
    </submittedName>
</protein>
<dbReference type="EMBL" id="JBIATK010000024">
    <property type="protein sequence ID" value="MFF4028114.1"/>
    <property type="molecule type" value="Genomic_DNA"/>
</dbReference>
<dbReference type="RefSeq" id="WP_387133132.1">
    <property type="nucleotide sequence ID" value="NZ_JBIATK010000024.1"/>
</dbReference>